<dbReference type="SUPFAM" id="SSF53756">
    <property type="entry name" value="UDP-Glycosyltransferase/glycogen phosphorylase"/>
    <property type="match status" value="1"/>
</dbReference>
<dbReference type="InterPro" id="IPR050481">
    <property type="entry name" value="UDP-glycosyltransf_plant"/>
</dbReference>
<dbReference type="Pfam" id="PF00201">
    <property type="entry name" value="UDPGT"/>
    <property type="match status" value="1"/>
</dbReference>
<dbReference type="Proteomes" id="UP000012960">
    <property type="component" value="Unplaced"/>
</dbReference>
<dbReference type="InParanoid" id="A0A804L496"/>
<dbReference type="GO" id="GO:0035251">
    <property type="term" value="F:UDP-glucosyltransferase activity"/>
    <property type="evidence" value="ECO:0007669"/>
    <property type="project" value="InterPro"/>
</dbReference>
<keyword evidence="4" id="KW-1185">Reference proteome</keyword>
<dbReference type="PANTHER" id="PTHR48049">
    <property type="entry name" value="GLYCOSYLTRANSFERASE"/>
    <property type="match status" value="1"/>
</dbReference>
<dbReference type="OMA" id="CYVEDAS"/>
<gene>
    <name evidence="2" type="ORF">GSMUA_20690.1</name>
</gene>
<name>A0A804L496_MUSAM</name>
<reference evidence="3" key="2">
    <citation type="submission" date="2021-05" db="UniProtKB">
        <authorList>
            <consortium name="EnsemblPlants"/>
        </authorList>
    </citation>
    <scope>IDENTIFICATION</scope>
    <source>
        <strain evidence="3">subsp. malaccensis</strain>
    </source>
</reference>
<organism evidence="3 4">
    <name type="scientific">Musa acuminata subsp. malaccensis</name>
    <name type="common">Wild banana</name>
    <name type="synonym">Musa malaccensis</name>
    <dbReference type="NCBI Taxonomy" id="214687"/>
    <lineage>
        <taxon>Eukaryota</taxon>
        <taxon>Viridiplantae</taxon>
        <taxon>Streptophyta</taxon>
        <taxon>Embryophyta</taxon>
        <taxon>Tracheophyta</taxon>
        <taxon>Spermatophyta</taxon>
        <taxon>Magnoliopsida</taxon>
        <taxon>Liliopsida</taxon>
        <taxon>Zingiberales</taxon>
        <taxon>Musaceae</taxon>
        <taxon>Musa</taxon>
    </lineage>
</organism>
<dbReference type="EMBL" id="HG996475">
    <property type="protein sequence ID" value="CAG1863559.1"/>
    <property type="molecule type" value="Genomic_DNA"/>
</dbReference>
<evidence type="ECO:0000256" key="1">
    <source>
        <dbReference type="ARBA" id="ARBA00022679"/>
    </source>
</evidence>
<sequence>MVELRGLGVSGAFRLGSSLSGCDVVTVRSCPVLEPEWLSLLGWLCGKPVLPLGHFPPADMKHDAAGSFTEGNDFFRWLGKREVADGLEDSNQGPGTGDHGWVPRIKILANPSVGGFMTHCGWNSLVEVLQFGLPLVLLPLANDEGLNAHLMAEKKVGVEVPRREEARPSMGMMSQGQ</sequence>
<dbReference type="Gene3D" id="3.40.50.2000">
    <property type="entry name" value="Glycogen Phosphorylase B"/>
    <property type="match status" value="1"/>
</dbReference>
<dbReference type="GO" id="GO:0008194">
    <property type="term" value="F:UDP-glycosyltransferase activity"/>
    <property type="evidence" value="ECO:0000318"/>
    <property type="project" value="GO_Central"/>
</dbReference>
<dbReference type="Gramene" id="Ma11_t04690.1">
    <property type="protein sequence ID" value="Ma11_p04690.1"/>
    <property type="gene ID" value="Ma11_g04690"/>
</dbReference>
<evidence type="ECO:0000313" key="3">
    <source>
        <dbReference type="EnsemblPlants" id="Ma11_p04690.1"/>
    </source>
</evidence>
<dbReference type="EnsemblPlants" id="Ma11_t04690.1">
    <property type="protein sequence ID" value="Ma11_p04690.1"/>
    <property type="gene ID" value="Ma11_g04690"/>
</dbReference>
<proteinExistence type="predicted"/>
<reference evidence="2" key="1">
    <citation type="submission" date="2021-03" db="EMBL/GenBank/DDBJ databases">
        <authorList>
            <consortium name="Genoscope - CEA"/>
            <person name="William W."/>
        </authorList>
    </citation>
    <scope>NUCLEOTIDE SEQUENCE</scope>
    <source>
        <strain evidence="2">Doubled-haploid Pahang</strain>
    </source>
</reference>
<evidence type="ECO:0000313" key="4">
    <source>
        <dbReference type="Proteomes" id="UP000012960"/>
    </source>
</evidence>
<keyword evidence="1" id="KW-0808">Transferase</keyword>
<accession>A0A804L496</accession>
<dbReference type="InterPro" id="IPR002213">
    <property type="entry name" value="UDP_glucos_trans"/>
</dbReference>
<dbReference type="AlphaFoldDB" id="A0A804L496"/>
<dbReference type="PANTHER" id="PTHR48049:SF60">
    <property type="entry name" value="UDP-GLYCOSYLTRANSFERASE 91B1"/>
    <property type="match status" value="1"/>
</dbReference>
<protein>
    <submittedName>
        <fullName evidence="2">(wild Malaysian banana) hypothetical protein</fullName>
    </submittedName>
</protein>
<evidence type="ECO:0000313" key="2">
    <source>
        <dbReference type="EMBL" id="CAG1863559.1"/>
    </source>
</evidence>